<gene>
    <name evidence="2" type="ORF">SI7747_UN020811</name>
</gene>
<dbReference type="EMBL" id="CACRZD030000112">
    <property type="protein sequence ID" value="CAA6674453.1"/>
    <property type="molecule type" value="Genomic_DNA"/>
</dbReference>
<sequence>MGAGEISLWKTPSAASPAVTTTATSSPSSSSSSSEISSPAKSCSSTSPSPLEEEILAGLKQPLLASQEAALMLLRTSTRDGGAAVRASLCSHNLLAAILPFLLSRRPLSSPAPAPPSSTSPSTHPTGHTLSGPAPSPPSWSSSGSAEGRPRATPPPPSSASPWRTATAPPSARWGRSRRCSASWHRPRRRRSGSAGTPPWLSTTSPWWAPTSRSWLSSGPAGGDDGCGGGGGAGGDAEVAELPEVKRELCVAALYLMSRGNMRFRALARDAAAEEVLLAVAEGAKGRSRRIIEMAKKAFSAAAATKREEEDAGERLCGSLPEPALRGRRRWRADQQDFRGFYNYCL</sequence>
<dbReference type="Proteomes" id="UP001189122">
    <property type="component" value="Unassembled WGS sequence"/>
</dbReference>
<evidence type="ECO:0000313" key="3">
    <source>
        <dbReference type="Proteomes" id="UP001189122"/>
    </source>
</evidence>
<comment type="caution">
    <text evidence="2">The sequence shown here is derived from an EMBL/GenBank/DDBJ whole genome shotgun (WGS) entry which is preliminary data.</text>
</comment>
<feature type="compositionally biased region" description="Low complexity" evidence="1">
    <location>
        <begin position="11"/>
        <end position="50"/>
    </location>
</feature>
<feature type="compositionally biased region" description="Low complexity" evidence="1">
    <location>
        <begin position="119"/>
        <end position="146"/>
    </location>
</feature>
<feature type="region of interest" description="Disordered" evidence="1">
    <location>
        <begin position="108"/>
        <end position="234"/>
    </location>
</feature>
<name>A0ABN7EBQ7_SPIIN</name>
<evidence type="ECO:0000313" key="2">
    <source>
        <dbReference type="EMBL" id="CAA6674453.1"/>
    </source>
</evidence>
<keyword evidence="3" id="KW-1185">Reference proteome</keyword>
<feature type="region of interest" description="Disordered" evidence="1">
    <location>
        <begin position="1"/>
        <end position="51"/>
    </location>
</feature>
<feature type="compositionally biased region" description="Polar residues" evidence="1">
    <location>
        <begin position="200"/>
        <end position="217"/>
    </location>
</feature>
<reference evidence="3" key="1">
    <citation type="journal article" date="2020" name="Sci. Rep.">
        <title>Chromosome-scale genome assembly for the duckweed Spirodela intermedia, integrating cytogenetic maps, PacBio and Oxford Nanopore libraries.</title>
        <authorList>
            <person name="Hoang P.T.N."/>
            <person name="Fiebig A."/>
            <person name="Novak P."/>
            <person name="Macas J."/>
            <person name="Cao H.X."/>
            <person name="Stepanenko A."/>
            <person name="Chen G."/>
            <person name="Borisjuk N."/>
            <person name="Scholz U."/>
            <person name="Schubert I."/>
        </authorList>
    </citation>
    <scope>NUCLEOTIDE SEQUENCE [LARGE SCALE GENOMIC DNA]</scope>
</reference>
<feature type="compositionally biased region" description="Gly residues" evidence="1">
    <location>
        <begin position="220"/>
        <end position="234"/>
    </location>
</feature>
<accession>A0ABN7EBQ7</accession>
<organism evidence="2 3">
    <name type="scientific">Spirodela intermedia</name>
    <name type="common">Intermediate duckweed</name>
    <dbReference type="NCBI Taxonomy" id="51605"/>
    <lineage>
        <taxon>Eukaryota</taxon>
        <taxon>Viridiplantae</taxon>
        <taxon>Streptophyta</taxon>
        <taxon>Embryophyta</taxon>
        <taxon>Tracheophyta</taxon>
        <taxon>Spermatophyta</taxon>
        <taxon>Magnoliopsida</taxon>
        <taxon>Liliopsida</taxon>
        <taxon>Araceae</taxon>
        <taxon>Lemnoideae</taxon>
        <taxon>Spirodela</taxon>
    </lineage>
</organism>
<protein>
    <submittedName>
        <fullName evidence="2">Uncharacterized protein</fullName>
    </submittedName>
</protein>
<feature type="compositionally biased region" description="Basic residues" evidence="1">
    <location>
        <begin position="175"/>
        <end position="192"/>
    </location>
</feature>
<proteinExistence type="predicted"/>
<evidence type="ECO:0000256" key="1">
    <source>
        <dbReference type="SAM" id="MobiDB-lite"/>
    </source>
</evidence>
<feature type="compositionally biased region" description="Low complexity" evidence="1">
    <location>
        <begin position="160"/>
        <end position="173"/>
    </location>
</feature>